<comment type="similarity">
    <text evidence="1 9 10">Belongs to the class-I aminoacyl-tRNA synthetase family.</text>
</comment>
<evidence type="ECO:0000256" key="8">
    <source>
        <dbReference type="ARBA" id="ARBA00047469"/>
    </source>
</evidence>
<dbReference type="PANTHER" id="PTHR43740:SF2">
    <property type="entry name" value="LEUCINE--TRNA LIGASE, MITOCHONDRIAL"/>
    <property type="match status" value="1"/>
</dbReference>
<evidence type="ECO:0000256" key="5">
    <source>
        <dbReference type="ARBA" id="ARBA00022840"/>
    </source>
</evidence>
<dbReference type="EMBL" id="MGHS01000005">
    <property type="protein sequence ID" value="OGM77182.1"/>
    <property type="molecule type" value="Genomic_DNA"/>
</dbReference>
<dbReference type="GO" id="GO:0005524">
    <property type="term" value="F:ATP binding"/>
    <property type="evidence" value="ECO:0007669"/>
    <property type="project" value="UniProtKB-UniRule"/>
</dbReference>
<evidence type="ECO:0000259" key="12">
    <source>
        <dbReference type="Pfam" id="PF08264"/>
    </source>
</evidence>
<dbReference type="InterPro" id="IPR009080">
    <property type="entry name" value="tRNAsynth_Ia_anticodon-bd"/>
</dbReference>
<dbReference type="GO" id="GO:0002161">
    <property type="term" value="F:aminoacyl-tRNA deacylase activity"/>
    <property type="evidence" value="ECO:0007669"/>
    <property type="project" value="InterPro"/>
</dbReference>
<dbReference type="PANTHER" id="PTHR43740">
    <property type="entry name" value="LEUCYL-TRNA SYNTHETASE"/>
    <property type="match status" value="1"/>
</dbReference>
<evidence type="ECO:0000313" key="14">
    <source>
        <dbReference type="EMBL" id="OGM77182.1"/>
    </source>
</evidence>
<feature type="short sequence motif" description="'KMSKS' region" evidence="9">
    <location>
        <begin position="569"/>
        <end position="573"/>
    </location>
</feature>
<evidence type="ECO:0000313" key="15">
    <source>
        <dbReference type="Proteomes" id="UP000177855"/>
    </source>
</evidence>
<dbReference type="Gene3D" id="1.10.730.10">
    <property type="entry name" value="Isoleucyl-tRNA Synthetase, Domain 1"/>
    <property type="match status" value="1"/>
</dbReference>
<keyword evidence="7 9" id="KW-0030">Aminoacyl-tRNA synthetase</keyword>
<accession>A0A1F8CLN3</accession>
<dbReference type="PRINTS" id="PR00985">
    <property type="entry name" value="TRNASYNTHLEU"/>
</dbReference>
<feature type="domain" description="Leucyl-tRNA synthetase editing" evidence="13">
    <location>
        <begin position="273"/>
        <end position="334"/>
    </location>
</feature>
<proteinExistence type="inferred from homology"/>
<dbReference type="SUPFAM" id="SSF50677">
    <property type="entry name" value="ValRS/IleRS/LeuRS editing domain"/>
    <property type="match status" value="1"/>
</dbReference>
<feature type="domain" description="Aminoacyl-tRNA synthetase class Ia" evidence="11">
    <location>
        <begin position="500"/>
        <end position="600"/>
    </location>
</feature>
<dbReference type="Gene3D" id="3.40.50.620">
    <property type="entry name" value="HUPs"/>
    <property type="match status" value="2"/>
</dbReference>
<keyword evidence="5 9" id="KW-0067">ATP-binding</keyword>
<dbReference type="InterPro" id="IPR013155">
    <property type="entry name" value="M/V/L/I-tRNA-synth_anticd-bd"/>
</dbReference>
<dbReference type="SUPFAM" id="SSF47323">
    <property type="entry name" value="Anticodon-binding domain of a subclass of class I aminoacyl-tRNA synthetases"/>
    <property type="match status" value="1"/>
</dbReference>
<dbReference type="InterPro" id="IPR025709">
    <property type="entry name" value="Leu_tRNA-synth_edit"/>
</dbReference>
<dbReference type="Pfam" id="PF00133">
    <property type="entry name" value="tRNA-synt_1"/>
    <property type="match status" value="2"/>
</dbReference>
<dbReference type="AlphaFoldDB" id="A0A1F8CLN3"/>
<dbReference type="SUPFAM" id="SSF52374">
    <property type="entry name" value="Nucleotidylyl transferase"/>
    <property type="match status" value="1"/>
</dbReference>
<reference evidence="14 15" key="1">
    <citation type="journal article" date="2016" name="Nat. Commun.">
        <title>Thousands of microbial genomes shed light on interconnected biogeochemical processes in an aquifer system.</title>
        <authorList>
            <person name="Anantharaman K."/>
            <person name="Brown C.T."/>
            <person name="Hug L.A."/>
            <person name="Sharon I."/>
            <person name="Castelle C.J."/>
            <person name="Probst A.J."/>
            <person name="Thomas B.C."/>
            <person name="Singh A."/>
            <person name="Wilkins M.J."/>
            <person name="Karaoz U."/>
            <person name="Brodie E.L."/>
            <person name="Williams K.H."/>
            <person name="Hubbard S.S."/>
            <person name="Banfield J.F."/>
        </authorList>
    </citation>
    <scope>NUCLEOTIDE SEQUENCE [LARGE SCALE GENOMIC DNA]</scope>
</reference>
<dbReference type="InterPro" id="IPR002300">
    <property type="entry name" value="aa-tRNA-synth_Ia"/>
</dbReference>
<dbReference type="CDD" id="cd00812">
    <property type="entry name" value="LeuRS_core"/>
    <property type="match status" value="1"/>
</dbReference>
<comment type="subcellular location">
    <subcellularLocation>
        <location evidence="9">Cytoplasm</location>
    </subcellularLocation>
</comment>
<comment type="caution">
    <text evidence="9">Lacks conserved residue(s) required for the propagation of feature annotation.</text>
</comment>
<evidence type="ECO:0000256" key="4">
    <source>
        <dbReference type="ARBA" id="ARBA00022741"/>
    </source>
</evidence>
<evidence type="ECO:0000256" key="2">
    <source>
        <dbReference type="ARBA" id="ARBA00022490"/>
    </source>
</evidence>
<dbReference type="InterPro" id="IPR001412">
    <property type="entry name" value="aa-tRNA-synth_I_CS"/>
</dbReference>
<evidence type="ECO:0000259" key="11">
    <source>
        <dbReference type="Pfam" id="PF00133"/>
    </source>
</evidence>
<dbReference type="Proteomes" id="UP000177855">
    <property type="component" value="Unassembled WGS sequence"/>
</dbReference>
<dbReference type="HAMAP" id="MF_00049_B">
    <property type="entry name" value="Leu_tRNA_synth_B"/>
    <property type="match status" value="1"/>
</dbReference>
<feature type="domain" description="Methionyl/Valyl/Leucyl/Isoleucyl-tRNA synthetase anticodon-binding" evidence="12">
    <location>
        <begin position="639"/>
        <end position="754"/>
    </location>
</feature>
<dbReference type="InterPro" id="IPR009008">
    <property type="entry name" value="Val/Leu/Ile-tRNA-synth_edit"/>
</dbReference>
<evidence type="ECO:0000256" key="9">
    <source>
        <dbReference type="HAMAP-Rule" id="MF_00049"/>
    </source>
</evidence>
<dbReference type="InterPro" id="IPR002302">
    <property type="entry name" value="Leu-tRNA-ligase"/>
</dbReference>
<dbReference type="InterPro" id="IPR014729">
    <property type="entry name" value="Rossmann-like_a/b/a_fold"/>
</dbReference>
<feature type="domain" description="Aminoacyl-tRNA synthetase class Ia" evidence="11">
    <location>
        <begin position="18"/>
        <end position="230"/>
    </location>
</feature>
<keyword evidence="6 9" id="KW-0648">Protein biosynthesis</keyword>
<name>A0A1F8CLN3_9BACT</name>
<organism evidence="14 15">
    <name type="scientific">Candidatus Woesebacteria bacterium RIFOXYA1_FULL_40_18</name>
    <dbReference type="NCBI Taxonomy" id="1802532"/>
    <lineage>
        <taxon>Bacteria</taxon>
        <taxon>Candidatus Woeseibacteriota</taxon>
    </lineage>
</organism>
<protein>
    <recommendedName>
        <fullName evidence="9">Leucine--tRNA ligase</fullName>
        <ecNumber evidence="9">6.1.1.4</ecNumber>
    </recommendedName>
    <alternativeName>
        <fullName evidence="9">Leucyl-tRNA synthetase</fullName>
        <shortName evidence="9">LeuRS</shortName>
    </alternativeName>
</protein>
<keyword evidence="4 9" id="KW-0547">Nucleotide-binding</keyword>
<dbReference type="STRING" id="1802532.A2210_00735"/>
<evidence type="ECO:0000256" key="3">
    <source>
        <dbReference type="ARBA" id="ARBA00022598"/>
    </source>
</evidence>
<dbReference type="GO" id="GO:0005829">
    <property type="term" value="C:cytosol"/>
    <property type="evidence" value="ECO:0007669"/>
    <property type="project" value="TreeGrafter"/>
</dbReference>
<dbReference type="FunFam" id="1.10.730.10:FF:000002">
    <property type="entry name" value="Leucine--tRNA ligase"/>
    <property type="match status" value="1"/>
</dbReference>
<dbReference type="GO" id="GO:0006429">
    <property type="term" value="P:leucyl-tRNA aminoacylation"/>
    <property type="evidence" value="ECO:0007669"/>
    <property type="project" value="UniProtKB-UniRule"/>
</dbReference>
<dbReference type="CDD" id="cd07958">
    <property type="entry name" value="Anticodon_Ia_Leu_BEm"/>
    <property type="match status" value="1"/>
</dbReference>
<dbReference type="EC" id="6.1.1.4" evidence="9"/>
<dbReference type="Pfam" id="PF08264">
    <property type="entry name" value="Anticodon_1"/>
    <property type="match status" value="1"/>
</dbReference>
<gene>
    <name evidence="9" type="primary">leuS</name>
    <name evidence="14" type="ORF">A2210_00735</name>
</gene>
<evidence type="ECO:0000256" key="6">
    <source>
        <dbReference type="ARBA" id="ARBA00022917"/>
    </source>
</evidence>
<dbReference type="GO" id="GO:0004823">
    <property type="term" value="F:leucine-tRNA ligase activity"/>
    <property type="evidence" value="ECO:0007669"/>
    <property type="project" value="UniProtKB-UniRule"/>
</dbReference>
<keyword evidence="3 9" id="KW-0436">Ligase</keyword>
<keyword evidence="2 9" id="KW-0963">Cytoplasm</keyword>
<sequence length="792" mass="90955">MAAKSTYKEYKHKDTESKWQKAWLKEKVYSPDLKSAKKPFYNLMMFPYPSGEGLHVGNMYAFTGADIYGRWKRMMGYDVFEPIGLDGFGIHSENYAIKVSRHPKEHAKISEKHFYEQLHMIGDAYDWTRTLETYDPDYYKWTQWLFIQIFKAGLAYKGSASVNWCPTDKTVLADEQVIDGCCERCGTRVERREMSSWFFGITKYADRLLENIEKINWPEKIKTAQRNWIGKSSGMIIKFKILNSKTEIEVFTTRPDTLNAVTFLATSKLYEEGSKEKKGKFSGKYAIDPLSGRRLPVWDTNYVAPGYGTGIVMGVPAHDERDMEFAKKYHLDIIKKEPDDSLWEKVEKEGWGKRYTNYHLRDWLISRQRYWGPPIPMIYCKSCASAGKSWEFPISNGSTSSPSRAKSRDFQFPISESMAGWFPVPEEDLPVLLPDIKDFKPKGDGTSPLHNAPESWKKVKCPKCGEMAERELDVSDTFLDSSWYFLAYPNLDTKEWKGLPSAKLGPFNKEIIKKWFPVDAYIGGAEHAVLHLLYARFVTMVLKDLGYLDFEEPFPFLFGHGLIIKDGAKMSKSKGNIVNPDEYINKFGADALRMYLMFLGPYDQGGDFRDTGIEGMNRFLNRIWKLFDEKPRDGVDEEVNIKVHQTIKKVTQDIENFKYNTAISAIMELVNVLREKGADKNALVVLCKLLAPLTPHIAEEMWVNLLGQKFTIHTSEWPKHDVDLAKETTNVIVIQVNGKLRGSITVDSKQSKSKEEITKTAQEDVKVAKQLKGKKIKNVIFVPGKVINFVTF</sequence>
<evidence type="ECO:0000256" key="1">
    <source>
        <dbReference type="ARBA" id="ARBA00005594"/>
    </source>
</evidence>
<evidence type="ECO:0000256" key="7">
    <source>
        <dbReference type="ARBA" id="ARBA00023146"/>
    </source>
</evidence>
<evidence type="ECO:0000256" key="10">
    <source>
        <dbReference type="RuleBase" id="RU363035"/>
    </source>
</evidence>
<feature type="binding site" evidence="9">
    <location>
        <position position="572"/>
    </location>
    <ligand>
        <name>ATP</name>
        <dbReference type="ChEBI" id="CHEBI:30616"/>
    </ligand>
</feature>
<dbReference type="Pfam" id="PF13603">
    <property type="entry name" value="tRNA-synt_1_2"/>
    <property type="match status" value="1"/>
</dbReference>
<comment type="caution">
    <text evidence="14">The sequence shown here is derived from an EMBL/GenBank/DDBJ whole genome shotgun (WGS) entry which is preliminary data.</text>
</comment>
<evidence type="ECO:0000259" key="13">
    <source>
        <dbReference type="Pfam" id="PF13603"/>
    </source>
</evidence>
<comment type="catalytic activity">
    <reaction evidence="8 9">
        <text>tRNA(Leu) + L-leucine + ATP = L-leucyl-tRNA(Leu) + AMP + diphosphate</text>
        <dbReference type="Rhea" id="RHEA:11688"/>
        <dbReference type="Rhea" id="RHEA-COMP:9613"/>
        <dbReference type="Rhea" id="RHEA-COMP:9622"/>
        <dbReference type="ChEBI" id="CHEBI:30616"/>
        <dbReference type="ChEBI" id="CHEBI:33019"/>
        <dbReference type="ChEBI" id="CHEBI:57427"/>
        <dbReference type="ChEBI" id="CHEBI:78442"/>
        <dbReference type="ChEBI" id="CHEBI:78494"/>
        <dbReference type="ChEBI" id="CHEBI:456215"/>
        <dbReference type="EC" id="6.1.1.4"/>
    </reaction>
</comment>
<dbReference type="PROSITE" id="PS00178">
    <property type="entry name" value="AA_TRNA_LIGASE_I"/>
    <property type="match status" value="1"/>
</dbReference>